<dbReference type="InterPro" id="IPR036942">
    <property type="entry name" value="Beta-barrel_TonB_sf"/>
</dbReference>
<dbReference type="CDD" id="cd01347">
    <property type="entry name" value="ligand_gated_channel"/>
    <property type="match status" value="1"/>
</dbReference>
<evidence type="ECO:0000256" key="14">
    <source>
        <dbReference type="SAM" id="SignalP"/>
    </source>
</evidence>
<protein>
    <submittedName>
        <fullName evidence="17">Iron complex outermembrane receptor protein</fullName>
    </submittedName>
</protein>
<feature type="chain" id="PRO_5016852621" evidence="14">
    <location>
        <begin position="34"/>
        <end position="775"/>
    </location>
</feature>
<dbReference type="Gene3D" id="2.170.130.10">
    <property type="entry name" value="TonB-dependent receptor, plug domain"/>
    <property type="match status" value="1"/>
</dbReference>
<evidence type="ECO:0000313" key="18">
    <source>
        <dbReference type="Proteomes" id="UP000252707"/>
    </source>
</evidence>
<evidence type="ECO:0000259" key="15">
    <source>
        <dbReference type="Pfam" id="PF00593"/>
    </source>
</evidence>
<dbReference type="InterPro" id="IPR039426">
    <property type="entry name" value="TonB-dep_rcpt-like"/>
</dbReference>
<dbReference type="Proteomes" id="UP000252707">
    <property type="component" value="Unassembled WGS sequence"/>
</dbReference>
<keyword evidence="6 14" id="KW-0732">Signal</keyword>
<dbReference type="InterPro" id="IPR000531">
    <property type="entry name" value="Beta-barrel_TonB"/>
</dbReference>
<dbReference type="OrthoDB" id="9764669at2"/>
<keyword evidence="4 11" id="KW-1134">Transmembrane beta strand</keyword>
<feature type="signal peptide" evidence="14">
    <location>
        <begin position="1"/>
        <end position="33"/>
    </location>
</feature>
<organism evidence="17 18">
    <name type="scientific">Thioalbus denitrificans</name>
    <dbReference type="NCBI Taxonomy" id="547122"/>
    <lineage>
        <taxon>Bacteria</taxon>
        <taxon>Pseudomonadati</taxon>
        <taxon>Pseudomonadota</taxon>
        <taxon>Gammaproteobacteria</taxon>
        <taxon>Chromatiales</taxon>
        <taxon>Ectothiorhodospiraceae</taxon>
        <taxon>Thioalbus</taxon>
    </lineage>
</organism>
<dbReference type="Pfam" id="PF00593">
    <property type="entry name" value="TonB_dep_Rec_b-barrel"/>
    <property type="match status" value="1"/>
</dbReference>
<dbReference type="RefSeq" id="WP_114281181.1">
    <property type="nucleotide sequence ID" value="NZ_QPJY01000016.1"/>
</dbReference>
<evidence type="ECO:0000313" key="17">
    <source>
        <dbReference type="EMBL" id="RCX24726.1"/>
    </source>
</evidence>
<evidence type="ECO:0000256" key="13">
    <source>
        <dbReference type="RuleBase" id="RU003357"/>
    </source>
</evidence>
<dbReference type="PROSITE" id="PS01156">
    <property type="entry name" value="TONB_DEPENDENT_REC_2"/>
    <property type="match status" value="1"/>
</dbReference>
<keyword evidence="8 11" id="KW-0472">Membrane</keyword>
<dbReference type="Pfam" id="PF07715">
    <property type="entry name" value="Plug"/>
    <property type="match status" value="1"/>
</dbReference>
<feature type="domain" description="TonB-dependent receptor plug" evidence="16">
    <location>
        <begin position="53"/>
        <end position="160"/>
    </location>
</feature>
<dbReference type="PROSITE" id="PS52016">
    <property type="entry name" value="TONB_DEPENDENT_REC_3"/>
    <property type="match status" value="1"/>
</dbReference>
<dbReference type="GO" id="GO:0009279">
    <property type="term" value="C:cell outer membrane"/>
    <property type="evidence" value="ECO:0007669"/>
    <property type="project" value="UniProtKB-SubCell"/>
</dbReference>
<evidence type="ECO:0000256" key="3">
    <source>
        <dbReference type="ARBA" id="ARBA00022448"/>
    </source>
</evidence>
<feature type="domain" description="TonB-dependent receptor-like beta-barrel" evidence="15">
    <location>
        <begin position="233"/>
        <end position="724"/>
    </location>
</feature>
<evidence type="ECO:0000256" key="2">
    <source>
        <dbReference type="ARBA" id="ARBA00008143"/>
    </source>
</evidence>
<comment type="caution">
    <text evidence="17">The sequence shown here is derived from an EMBL/GenBank/DDBJ whole genome shotgun (WGS) entry which is preliminary data.</text>
</comment>
<dbReference type="InterPro" id="IPR037066">
    <property type="entry name" value="Plug_dom_sf"/>
</dbReference>
<evidence type="ECO:0000256" key="8">
    <source>
        <dbReference type="ARBA" id="ARBA00023136"/>
    </source>
</evidence>
<sequence>MNTASTHPAAGRRGLAAAVAAALAAAAPATVLAEDLGLITVESTTIDDRFESKREEPSNIAVVSGEKVDKAHAENIHQVLQSIPGITTEFDSGEQLKIHIRGVENQRYMGEKPGVAVVIDGVPVFERTGRVNIDLDNIESIKVVKGGASYLFGDDALSGAVIITTKRGAKQAGYTAGVEAGSFGFRKYLGRAGFAGEKASGHVQVSRRQTDGYYKDSDSQSDYLNGKLQYYIDDVSDVTFGFERSERAKDSHGTVDGITAAKLDPKSEWIENDDYTRMYDVDLSKYFVTYSRDMGETGNLLLNAYQFSDDTAFVSKPINGYYYEDGTLITDPDAYATATDYHQVQRGIKAELRQAGEKLAWLAALDLRANTYEQLNENITTYKYSRFSSRPAAVAGVVNEDGETEESIQAAYGELKFRVTDPLVVTLNGRYDHIALDYSDNLTDLELSRDFNVTSWRLGGNYALNDTTDLYANASTGFRAPSVEQLFAGSTNPDGNVENNPDLDPEQALNLELGLRRTFSAFGINWDLDTAIFQIDREDYIMSSAGQYGVVDPDGEPLRYENIGGMRSRGLELVLRSDSAKPFWVNISYSFLDAFFTQYDNFNLLLGNRYGRNGFFDPATGGNADGVCDPGEYDTENQYCLESYDLEGNDVPRAPAHHLNVGLNWRAAPYLTLTGEIDASSSYYADELNWNEVDGHAVFNLLATYERSFGENQTWSLFARVDNLFDADYWNTARGSSDGASPGTGGVPDGIFDMEDISIVVNPGRTYTVGVSARF</sequence>
<dbReference type="InterPro" id="IPR012910">
    <property type="entry name" value="Plug_dom"/>
</dbReference>
<evidence type="ECO:0000256" key="5">
    <source>
        <dbReference type="ARBA" id="ARBA00022692"/>
    </source>
</evidence>
<keyword evidence="5 11" id="KW-0812">Transmembrane</keyword>
<reference evidence="17 18" key="1">
    <citation type="submission" date="2018-07" db="EMBL/GenBank/DDBJ databases">
        <title>Genomic Encyclopedia of Type Strains, Phase IV (KMG-IV): sequencing the most valuable type-strain genomes for metagenomic binning, comparative biology and taxonomic classification.</title>
        <authorList>
            <person name="Goeker M."/>
        </authorList>
    </citation>
    <scope>NUCLEOTIDE SEQUENCE [LARGE SCALE GENOMIC DNA]</scope>
    <source>
        <strain evidence="17 18">DSM 26407</strain>
    </source>
</reference>
<keyword evidence="3 11" id="KW-0813">Transport</keyword>
<comment type="subcellular location">
    <subcellularLocation>
        <location evidence="1 11">Cell outer membrane</location>
        <topology evidence="1 11">Multi-pass membrane protein</topology>
    </subcellularLocation>
</comment>
<keyword evidence="7 13" id="KW-0798">TonB box</keyword>
<dbReference type="Gene3D" id="2.40.170.20">
    <property type="entry name" value="TonB-dependent receptor, beta-barrel domain"/>
    <property type="match status" value="1"/>
</dbReference>
<evidence type="ECO:0000259" key="16">
    <source>
        <dbReference type="Pfam" id="PF07715"/>
    </source>
</evidence>
<keyword evidence="10 11" id="KW-0998">Cell outer membrane</keyword>
<gene>
    <name evidence="17" type="ORF">DFQ59_11611</name>
</gene>
<evidence type="ECO:0000256" key="6">
    <source>
        <dbReference type="ARBA" id="ARBA00022729"/>
    </source>
</evidence>
<dbReference type="GO" id="GO:0015344">
    <property type="term" value="F:siderophore uptake transmembrane transporter activity"/>
    <property type="evidence" value="ECO:0007669"/>
    <property type="project" value="TreeGrafter"/>
</dbReference>
<dbReference type="AlphaFoldDB" id="A0A369BVX8"/>
<evidence type="ECO:0000256" key="12">
    <source>
        <dbReference type="PROSITE-ProRule" id="PRU10144"/>
    </source>
</evidence>
<evidence type="ECO:0000256" key="10">
    <source>
        <dbReference type="ARBA" id="ARBA00023237"/>
    </source>
</evidence>
<dbReference type="EMBL" id="QPJY01000016">
    <property type="protein sequence ID" value="RCX24726.1"/>
    <property type="molecule type" value="Genomic_DNA"/>
</dbReference>
<dbReference type="GO" id="GO:0044718">
    <property type="term" value="P:siderophore transmembrane transport"/>
    <property type="evidence" value="ECO:0007669"/>
    <property type="project" value="TreeGrafter"/>
</dbReference>
<dbReference type="InterPro" id="IPR010917">
    <property type="entry name" value="TonB_rcpt_CS"/>
</dbReference>
<dbReference type="PANTHER" id="PTHR30069:SF29">
    <property type="entry name" value="HEMOGLOBIN AND HEMOGLOBIN-HAPTOGLOBIN-BINDING PROTEIN 1-RELATED"/>
    <property type="match status" value="1"/>
</dbReference>
<dbReference type="SUPFAM" id="SSF56935">
    <property type="entry name" value="Porins"/>
    <property type="match status" value="1"/>
</dbReference>
<evidence type="ECO:0000256" key="9">
    <source>
        <dbReference type="ARBA" id="ARBA00023170"/>
    </source>
</evidence>
<comment type="similarity">
    <text evidence="2">Belongs to the TonB-dependent receptor family. Hemoglobin/haptoglobin binding protein subfamily.</text>
</comment>
<keyword evidence="18" id="KW-1185">Reference proteome</keyword>
<feature type="short sequence motif" description="TonB C-terminal box" evidence="12">
    <location>
        <begin position="758"/>
        <end position="775"/>
    </location>
</feature>
<evidence type="ECO:0000256" key="7">
    <source>
        <dbReference type="ARBA" id="ARBA00023077"/>
    </source>
</evidence>
<keyword evidence="9 17" id="KW-0675">Receptor</keyword>
<name>A0A369BVX8_9GAMM</name>
<dbReference type="PANTHER" id="PTHR30069">
    <property type="entry name" value="TONB-DEPENDENT OUTER MEMBRANE RECEPTOR"/>
    <property type="match status" value="1"/>
</dbReference>
<evidence type="ECO:0000256" key="1">
    <source>
        <dbReference type="ARBA" id="ARBA00004571"/>
    </source>
</evidence>
<proteinExistence type="inferred from homology"/>
<evidence type="ECO:0000256" key="4">
    <source>
        <dbReference type="ARBA" id="ARBA00022452"/>
    </source>
</evidence>
<accession>A0A369BVX8</accession>
<evidence type="ECO:0000256" key="11">
    <source>
        <dbReference type="PROSITE-ProRule" id="PRU01360"/>
    </source>
</evidence>